<organism evidence="1">
    <name type="scientific">viral metagenome</name>
    <dbReference type="NCBI Taxonomy" id="1070528"/>
    <lineage>
        <taxon>unclassified sequences</taxon>
        <taxon>metagenomes</taxon>
        <taxon>organismal metagenomes</taxon>
    </lineage>
</organism>
<name>A0A6C0H677_9ZZZZ</name>
<reference evidence="1" key="1">
    <citation type="journal article" date="2020" name="Nature">
        <title>Giant virus diversity and host interactions through global metagenomics.</title>
        <authorList>
            <person name="Schulz F."/>
            <person name="Roux S."/>
            <person name="Paez-Espino D."/>
            <person name="Jungbluth S."/>
            <person name="Walsh D.A."/>
            <person name="Denef V.J."/>
            <person name="McMahon K.D."/>
            <person name="Konstantinidis K.T."/>
            <person name="Eloe-Fadrosh E.A."/>
            <person name="Kyrpides N.C."/>
            <person name="Woyke T."/>
        </authorList>
    </citation>
    <scope>NUCLEOTIDE SEQUENCE</scope>
    <source>
        <strain evidence="1">GVMAG-M-3300023179-71</strain>
    </source>
</reference>
<protein>
    <submittedName>
        <fullName evidence="1">Uncharacterized protein</fullName>
    </submittedName>
</protein>
<dbReference type="EMBL" id="MN739886">
    <property type="protein sequence ID" value="QHT76004.1"/>
    <property type="molecule type" value="Genomic_DNA"/>
</dbReference>
<evidence type="ECO:0000313" key="1">
    <source>
        <dbReference type="EMBL" id="QHT76004.1"/>
    </source>
</evidence>
<proteinExistence type="predicted"/>
<dbReference type="AlphaFoldDB" id="A0A6C0H677"/>
<accession>A0A6C0H677</accession>
<sequence length="137" mass="16919">MDDSNSVTGKIILTQNEINQIERYLYDSYYHNYNYDPFILNRTYFNINFKFCITCGINKKFNLYYLYNNRYNILKSFDNVKMLFDDINNFENLFVFYNDEIMIKKQYEDYVYYLHYKDFSDKNANDVKDIIKRLNNT</sequence>